<dbReference type="InterPro" id="IPR000547">
    <property type="entry name" value="Clathrin_H-chain/VPS_repeat"/>
</dbReference>
<feature type="region of interest" description="Disordered" evidence="8">
    <location>
        <begin position="1003"/>
        <end position="1025"/>
    </location>
</feature>
<dbReference type="InterPro" id="IPR058919">
    <property type="entry name" value="Pep3/Vps18_RING_C"/>
</dbReference>
<organism evidence="11 12">
    <name type="scientific">Malassezia cuniculi</name>
    <dbReference type="NCBI Taxonomy" id="948313"/>
    <lineage>
        <taxon>Eukaryota</taxon>
        <taxon>Fungi</taxon>
        <taxon>Dikarya</taxon>
        <taxon>Basidiomycota</taxon>
        <taxon>Ustilaginomycotina</taxon>
        <taxon>Malasseziomycetes</taxon>
        <taxon>Malasseziales</taxon>
        <taxon>Malasseziaceae</taxon>
        <taxon>Malassezia</taxon>
    </lineage>
</organism>
<dbReference type="PANTHER" id="PTHR23323:SF26">
    <property type="entry name" value="VACUOLAR PROTEIN SORTING-ASSOCIATED PROTEIN 18 HOMOLOG"/>
    <property type="match status" value="1"/>
</dbReference>
<evidence type="ECO:0008006" key="13">
    <source>
        <dbReference type="Google" id="ProtNLM"/>
    </source>
</evidence>
<evidence type="ECO:0000256" key="2">
    <source>
        <dbReference type="ARBA" id="ARBA00022723"/>
    </source>
</evidence>
<evidence type="ECO:0000256" key="8">
    <source>
        <dbReference type="SAM" id="MobiDB-lite"/>
    </source>
</evidence>
<dbReference type="GO" id="GO:0030897">
    <property type="term" value="C:HOPS complex"/>
    <property type="evidence" value="ECO:0007669"/>
    <property type="project" value="TreeGrafter"/>
</dbReference>
<dbReference type="GO" id="GO:0030674">
    <property type="term" value="F:protein-macromolecule adaptor activity"/>
    <property type="evidence" value="ECO:0007669"/>
    <property type="project" value="TreeGrafter"/>
</dbReference>
<feature type="domain" description="Pep3/Vps18 beta-propeller" evidence="9">
    <location>
        <begin position="103"/>
        <end position="414"/>
    </location>
</feature>
<comment type="similarity">
    <text evidence="1">Belongs to the VPS18 family.</text>
</comment>
<comment type="subcellular location">
    <subcellularLocation>
        <location evidence="6">Endomembrane system</location>
        <topology evidence="6">Peripheral membrane protein</topology>
        <orientation evidence="6">Cytoplasmic side</orientation>
    </subcellularLocation>
</comment>
<evidence type="ECO:0000313" key="11">
    <source>
        <dbReference type="EMBL" id="WFD33226.1"/>
    </source>
</evidence>
<evidence type="ECO:0000256" key="7">
    <source>
        <dbReference type="PROSITE-ProRule" id="PRU01006"/>
    </source>
</evidence>
<dbReference type="Proteomes" id="UP001219933">
    <property type="component" value="Chromosome 1"/>
</dbReference>
<evidence type="ECO:0000256" key="5">
    <source>
        <dbReference type="ARBA" id="ARBA00023136"/>
    </source>
</evidence>
<sequence>MFHVGRVQHAFSAPLAQMHAAANQLTMLLVPHGEDAGLRIVRINLGEPQQTLEADVPACRSRSHSHSHARAYAGSSSNATASANASANASGPKHHSTLAGQPRMFVDPTGTHVLVSVSGDNYYWTPGWTRAQALPRLAGMALSSAVWTAPEALRGTYTLPPPAAHAFWVSSGHVLLGTETGAIVETLFAAQLSDGTSGNDLLERLTRFGSSETVASADRFVHHLHSIEGAVTGLSVQISGQHATVLATTPTQLHEFQGAVGGTDTSSAFNRLFAPYRGPGATSLRTELPGTRDRSVLVVRDVPALDGGKQPGAFWLTDTGVYRATLQQHASSSLSRADMVPLPSDKPRTLLASDWHLVFVSDDSIHCTRVLDHAATFDTTLTLSPDERILGATSDAGNGTYWVYTDTNIFEIIISEEDRDIWRVCLDKGEFEYALQHAKTDAQRELVHACHADRLVARAQYIDAARELAHTSRKFESVVLLFIDAGADDALREYVSLRLGKMRGRTQRLVLATWLIDLSLHKLNTDEAAGHDTKDAIAVLRELLVTYRTSLDPKTTLELISRHGRADIWFHYARLIGDYESIIARLVSEQRWDEAIAALGQQSSPQLYYKFSGVLMRHAPAAVTEAWTRNEALDVRSLIPALLQHCHGDHDTNYSILFLEHATSRCEDHAVHNLLLTFLAERAAADAQSGDRATALAPLLRFIEARATRTSHFDPDYALRICARKGLREACVRLYAAMDLFEDAVDLALESGDVDLACRCADRAQGTTAQKELWLKVARYVVDTQDMHAAMAFLQRTPLLSIEDILPFFPDFSVIDDVKMEICNTLENYVERIDALKSDMERMALTAGHIQDDIQDLSKRFLLINPDQACVQCSAPLSLRHLYIFPCRHGFHADCLVAEVTRHLPPRLLRRLLQLQEDLAALHDKEKEAQEATASGFPVSAALSSTARVGASVASGLGSLKLDRLRELVRPDAIVDAIGSGLSAGMASGRRVLAPLDPFAEPRIWQRSDNTTPAHGGGGGGGHSSKMFSGAGAGAGAAGGAAAAAAAAAAASAGAAMRDANTLCKADALRTELNTIVAGACPVCTLTVHQLTMPFVGDSGSIDDDDWAI</sequence>
<dbReference type="GO" id="GO:0008270">
    <property type="term" value="F:zinc ion binding"/>
    <property type="evidence" value="ECO:0007669"/>
    <property type="project" value="UniProtKB-KW"/>
</dbReference>
<feature type="region of interest" description="Disordered" evidence="8">
    <location>
        <begin position="58"/>
        <end position="102"/>
    </location>
</feature>
<evidence type="ECO:0000259" key="10">
    <source>
        <dbReference type="Pfam" id="PF26148"/>
    </source>
</evidence>
<evidence type="ECO:0000256" key="3">
    <source>
        <dbReference type="ARBA" id="ARBA00022771"/>
    </source>
</evidence>
<evidence type="ECO:0000256" key="1">
    <source>
        <dbReference type="ARBA" id="ARBA00010454"/>
    </source>
</evidence>
<dbReference type="Pfam" id="PF26148">
    <property type="entry name" value="VPS18_RING_C"/>
    <property type="match status" value="1"/>
</dbReference>
<keyword evidence="12" id="KW-1185">Reference proteome</keyword>
<keyword evidence="2" id="KW-0479">Metal-binding</keyword>
<dbReference type="GO" id="GO:0006904">
    <property type="term" value="P:vesicle docking involved in exocytosis"/>
    <property type="evidence" value="ECO:0007669"/>
    <property type="project" value="TreeGrafter"/>
</dbReference>
<dbReference type="Pfam" id="PF05131">
    <property type="entry name" value="Pep3_Vps18"/>
    <property type="match status" value="1"/>
</dbReference>
<evidence type="ECO:0000313" key="12">
    <source>
        <dbReference type="Proteomes" id="UP001219933"/>
    </source>
</evidence>
<proteinExistence type="inferred from homology"/>
<evidence type="ECO:0000256" key="4">
    <source>
        <dbReference type="ARBA" id="ARBA00022833"/>
    </source>
</evidence>
<gene>
    <name evidence="11" type="ORF">MCUN1_000039</name>
</gene>
<keyword evidence="5" id="KW-0472">Membrane</keyword>
<dbReference type="PROSITE" id="PS50236">
    <property type="entry name" value="CHCR"/>
    <property type="match status" value="1"/>
</dbReference>
<feature type="repeat" description="CHCR" evidence="7">
    <location>
        <begin position="626"/>
        <end position="790"/>
    </location>
</feature>
<reference evidence="11" key="1">
    <citation type="submission" date="2023-03" db="EMBL/GenBank/DDBJ databases">
        <title>Mating type loci evolution in Malassezia.</title>
        <authorList>
            <person name="Coelho M.A."/>
        </authorList>
    </citation>
    <scope>NUCLEOTIDE SEQUENCE</scope>
    <source>
        <strain evidence="11">CBS 11721</strain>
    </source>
</reference>
<feature type="compositionally biased region" description="Low complexity" evidence="8">
    <location>
        <begin position="70"/>
        <end position="90"/>
    </location>
</feature>
<keyword evidence="3" id="KW-0863">Zinc-finger</keyword>
<keyword evidence="4" id="KW-0862">Zinc</keyword>
<protein>
    <recommendedName>
        <fullName evidence="13">Pep3/Vps18/deep orange domain-containing protein</fullName>
    </recommendedName>
</protein>
<dbReference type="GO" id="GO:0005768">
    <property type="term" value="C:endosome"/>
    <property type="evidence" value="ECO:0007669"/>
    <property type="project" value="TreeGrafter"/>
</dbReference>
<dbReference type="GO" id="GO:0006886">
    <property type="term" value="P:intracellular protein transport"/>
    <property type="evidence" value="ECO:0007669"/>
    <property type="project" value="UniProtKB-UniRule"/>
</dbReference>
<dbReference type="GO" id="GO:0007032">
    <property type="term" value="P:endosome organization"/>
    <property type="evidence" value="ECO:0007669"/>
    <property type="project" value="TreeGrafter"/>
</dbReference>
<dbReference type="PANTHER" id="PTHR23323">
    <property type="entry name" value="VACUOLAR PROTEIN SORTING-ASSOCIATED PROTEIN"/>
    <property type="match status" value="1"/>
</dbReference>
<accession>A0AAF0J9E5</accession>
<evidence type="ECO:0000259" key="9">
    <source>
        <dbReference type="Pfam" id="PF05131"/>
    </source>
</evidence>
<evidence type="ECO:0000256" key="6">
    <source>
        <dbReference type="ARBA" id="ARBA00029433"/>
    </source>
</evidence>
<dbReference type="EMBL" id="CP119877">
    <property type="protein sequence ID" value="WFD33226.1"/>
    <property type="molecule type" value="Genomic_DNA"/>
</dbReference>
<dbReference type="AlphaFoldDB" id="A0AAF0J9E5"/>
<dbReference type="InterPro" id="IPR007810">
    <property type="entry name" value="Pep3/Vps18_beta-prop"/>
</dbReference>
<dbReference type="GO" id="GO:0007033">
    <property type="term" value="P:vacuole organization"/>
    <property type="evidence" value="ECO:0007669"/>
    <property type="project" value="TreeGrafter"/>
</dbReference>
<name>A0AAF0J9E5_9BASI</name>
<dbReference type="GO" id="GO:0048284">
    <property type="term" value="P:organelle fusion"/>
    <property type="evidence" value="ECO:0007669"/>
    <property type="project" value="TreeGrafter"/>
</dbReference>
<feature type="domain" description="Pep3/Vps18 RING C-terminal" evidence="10">
    <location>
        <begin position="865"/>
        <end position="917"/>
    </location>
</feature>